<accession>A0A8S5PLP4</accession>
<dbReference type="GO" id="GO:0006515">
    <property type="term" value="P:protein quality control for misfolded or incompletely synthesized proteins"/>
    <property type="evidence" value="ECO:0007669"/>
    <property type="project" value="TreeGrafter"/>
</dbReference>
<dbReference type="NCBIfam" id="NF045542">
    <property type="entry name" value="Clp_rel_HeadMat"/>
    <property type="match status" value="1"/>
</dbReference>
<evidence type="ECO:0000256" key="3">
    <source>
        <dbReference type="ARBA" id="ARBA00022801"/>
    </source>
</evidence>
<dbReference type="InterPro" id="IPR029045">
    <property type="entry name" value="ClpP/crotonase-like_dom_sf"/>
</dbReference>
<evidence type="ECO:0000256" key="1">
    <source>
        <dbReference type="ARBA" id="ARBA00007039"/>
    </source>
</evidence>
<dbReference type="PANTHER" id="PTHR10381">
    <property type="entry name" value="ATP-DEPENDENT CLP PROTEASE PROTEOLYTIC SUBUNIT"/>
    <property type="match status" value="1"/>
</dbReference>
<dbReference type="GO" id="GO:0004252">
    <property type="term" value="F:serine-type endopeptidase activity"/>
    <property type="evidence" value="ECO:0007669"/>
    <property type="project" value="InterPro"/>
</dbReference>
<dbReference type="InterPro" id="IPR023562">
    <property type="entry name" value="ClpP/TepA"/>
</dbReference>
<dbReference type="GO" id="GO:0009368">
    <property type="term" value="C:endopeptidase Clp complex"/>
    <property type="evidence" value="ECO:0007669"/>
    <property type="project" value="TreeGrafter"/>
</dbReference>
<evidence type="ECO:0000313" key="4">
    <source>
        <dbReference type="EMBL" id="DAE08111.1"/>
    </source>
</evidence>
<keyword evidence="2" id="KW-0963">Cytoplasm</keyword>
<organism evidence="4">
    <name type="scientific">Siphoviridae sp. ct8NQ14</name>
    <dbReference type="NCBI Taxonomy" id="2825363"/>
    <lineage>
        <taxon>Viruses</taxon>
        <taxon>Duplodnaviria</taxon>
        <taxon>Heunggongvirae</taxon>
        <taxon>Uroviricota</taxon>
        <taxon>Caudoviricetes</taxon>
    </lineage>
</organism>
<dbReference type="GO" id="GO:0004176">
    <property type="term" value="F:ATP-dependent peptidase activity"/>
    <property type="evidence" value="ECO:0007669"/>
    <property type="project" value="InterPro"/>
</dbReference>
<dbReference type="EMBL" id="BK015464">
    <property type="protein sequence ID" value="DAE08111.1"/>
    <property type="molecule type" value="Genomic_DNA"/>
</dbReference>
<comment type="similarity">
    <text evidence="1">Belongs to the peptidase S14 family.</text>
</comment>
<dbReference type="SUPFAM" id="SSF52096">
    <property type="entry name" value="ClpP/crotonase"/>
    <property type="match status" value="1"/>
</dbReference>
<reference evidence="4" key="1">
    <citation type="journal article" date="2021" name="Proc. Natl. Acad. Sci. U.S.A.">
        <title>A Catalog of Tens of Thousands of Viruses from Human Metagenomes Reveals Hidden Associations with Chronic Diseases.</title>
        <authorList>
            <person name="Tisza M.J."/>
            <person name="Buck C.B."/>
        </authorList>
    </citation>
    <scope>NUCLEOTIDE SEQUENCE</scope>
    <source>
        <strain evidence="4">Ct8NQ14</strain>
    </source>
</reference>
<dbReference type="CDD" id="cd07016">
    <property type="entry name" value="S14_ClpP_1"/>
    <property type="match status" value="1"/>
</dbReference>
<protein>
    <submittedName>
        <fullName evidence="4">Putative ATP dependent Clp protease</fullName>
    </submittedName>
</protein>
<dbReference type="Pfam" id="PF00574">
    <property type="entry name" value="CLP_protease"/>
    <property type="match status" value="1"/>
</dbReference>
<keyword evidence="4" id="KW-0645">Protease</keyword>
<dbReference type="InterPro" id="IPR001907">
    <property type="entry name" value="ClpP"/>
</dbReference>
<dbReference type="PRINTS" id="PR00127">
    <property type="entry name" value="CLPPROTEASEP"/>
</dbReference>
<keyword evidence="3" id="KW-0378">Hydrolase</keyword>
<name>A0A8S5PLP4_9CAUD</name>
<evidence type="ECO:0000256" key="2">
    <source>
        <dbReference type="ARBA" id="ARBA00022490"/>
    </source>
</evidence>
<dbReference type="PANTHER" id="PTHR10381:SF70">
    <property type="entry name" value="ATP-DEPENDENT CLP PROTEASE PROTEOLYTIC SUBUNIT"/>
    <property type="match status" value="1"/>
</dbReference>
<dbReference type="Gene3D" id="3.90.226.10">
    <property type="entry name" value="2-enoyl-CoA Hydratase, Chain A, domain 1"/>
    <property type="match status" value="1"/>
</dbReference>
<proteinExistence type="inferred from homology"/>
<dbReference type="GO" id="GO:0051117">
    <property type="term" value="F:ATPase binding"/>
    <property type="evidence" value="ECO:0007669"/>
    <property type="project" value="TreeGrafter"/>
</dbReference>
<sequence length="261" mass="29971">MNATKFRFEQLAGGDTHKLYIYDDVTAYGPFNWETWDYDESETSAKYFREQLEAIPDSGTIELHVNSNGGSVKEGIAIYNQLKQHQAEKICYVDGFAYSIASVICMACDKIIMGQGTSMLIHNMSMSVYGDAKMLRKCADDLDVLMESNRQIYMERAKNLTEEELKEMMDKETFLTPEQCLEYGFCDEISTSKVDPGQLNQQAEVTIRQLRQQINSFQSFHKEMEQFVQKEKPPVPEKKEKGDKVLKMMGAFLNAFERSSK</sequence>